<dbReference type="PANTHER" id="PTHR31921:SF1">
    <property type="entry name" value="PROTEIN DPCD"/>
    <property type="match status" value="1"/>
</dbReference>
<comment type="similarity">
    <text evidence="1">Belongs to the DPCD family.</text>
</comment>
<organism evidence="5 6">
    <name type="scientific">Stylophora pistillata</name>
    <name type="common">Smooth cauliflower coral</name>
    <dbReference type="NCBI Taxonomy" id="50429"/>
    <lineage>
        <taxon>Eukaryota</taxon>
        <taxon>Metazoa</taxon>
        <taxon>Cnidaria</taxon>
        <taxon>Anthozoa</taxon>
        <taxon>Hexacorallia</taxon>
        <taxon>Scleractinia</taxon>
        <taxon>Astrocoeniina</taxon>
        <taxon>Pocilloporidae</taxon>
        <taxon>Stylophora</taxon>
    </lineage>
</organism>
<dbReference type="STRING" id="50429.A0A2B4SD72"/>
<dbReference type="GO" id="GO:0052381">
    <property type="term" value="F:tRNA dimethylallyltransferase activity"/>
    <property type="evidence" value="ECO:0007669"/>
    <property type="project" value="InterPro"/>
</dbReference>
<feature type="domain" description="PiggyBac transposable element-derived protein" evidence="4">
    <location>
        <begin position="871"/>
        <end position="999"/>
    </location>
</feature>
<comment type="caution">
    <text evidence="5">The sequence shown here is derived from an EMBL/GenBank/DDBJ whole genome shotgun (WGS) entry which is preliminary data.</text>
</comment>
<dbReference type="InterPro" id="IPR026224">
    <property type="entry name" value="DPCD"/>
</dbReference>
<dbReference type="GO" id="GO:0008033">
    <property type="term" value="P:tRNA processing"/>
    <property type="evidence" value="ECO:0007669"/>
    <property type="project" value="InterPro"/>
</dbReference>
<dbReference type="EMBL" id="LSMT01000127">
    <property type="protein sequence ID" value="PFX26385.1"/>
    <property type="molecule type" value="Genomic_DNA"/>
</dbReference>
<reference evidence="6" key="1">
    <citation type="journal article" date="2017" name="bioRxiv">
        <title>Comparative analysis of the genomes of Stylophora pistillata and Acropora digitifera provides evidence for extensive differences between species of corals.</title>
        <authorList>
            <person name="Voolstra C.R."/>
            <person name="Li Y."/>
            <person name="Liew Y.J."/>
            <person name="Baumgarten S."/>
            <person name="Zoccola D."/>
            <person name="Flot J.-F."/>
            <person name="Tambutte S."/>
            <person name="Allemand D."/>
            <person name="Aranda M."/>
        </authorList>
    </citation>
    <scope>NUCLEOTIDE SEQUENCE [LARGE SCALE GENOMIC DNA]</scope>
</reference>
<feature type="region of interest" description="Disordered" evidence="3">
    <location>
        <begin position="725"/>
        <end position="827"/>
    </location>
</feature>
<dbReference type="Proteomes" id="UP000225706">
    <property type="component" value="Unassembled WGS sequence"/>
</dbReference>
<dbReference type="InterPro" id="IPR027417">
    <property type="entry name" value="P-loop_NTPase"/>
</dbReference>
<feature type="region of interest" description="Disordered" evidence="3">
    <location>
        <begin position="674"/>
        <end position="697"/>
    </location>
</feature>
<evidence type="ECO:0000256" key="3">
    <source>
        <dbReference type="SAM" id="MobiDB-lite"/>
    </source>
</evidence>
<protein>
    <recommendedName>
        <fullName evidence="2">Protein DPCD</fullName>
    </recommendedName>
</protein>
<keyword evidence="6" id="KW-1185">Reference proteome</keyword>
<evidence type="ECO:0000256" key="2">
    <source>
        <dbReference type="ARBA" id="ARBA00020330"/>
    </source>
</evidence>
<dbReference type="InterPro" id="IPR029526">
    <property type="entry name" value="PGBD"/>
</dbReference>
<name>A0A2B4SD72_STYPI</name>
<dbReference type="Pfam" id="PF01715">
    <property type="entry name" value="IPPT"/>
    <property type="match status" value="2"/>
</dbReference>
<evidence type="ECO:0000259" key="4">
    <source>
        <dbReference type="Pfam" id="PF13843"/>
    </source>
</evidence>
<dbReference type="PRINTS" id="PR02065">
    <property type="entry name" value="PROTEINDPCD"/>
</dbReference>
<dbReference type="Gene3D" id="3.40.50.300">
    <property type="entry name" value="P-loop containing nucleotide triphosphate hydrolases"/>
    <property type="match status" value="1"/>
</dbReference>
<dbReference type="HAMAP" id="MF_00185">
    <property type="entry name" value="IPP_trans"/>
    <property type="match status" value="1"/>
</dbReference>
<dbReference type="Gene3D" id="3.30.160.60">
    <property type="entry name" value="Classic Zinc Finger"/>
    <property type="match status" value="1"/>
</dbReference>
<dbReference type="SUPFAM" id="SSF52540">
    <property type="entry name" value="P-loop containing nucleoside triphosphate hydrolases"/>
    <property type="match status" value="1"/>
</dbReference>
<dbReference type="Gene3D" id="1.10.20.140">
    <property type="match status" value="1"/>
</dbReference>
<evidence type="ECO:0000313" key="6">
    <source>
        <dbReference type="Proteomes" id="UP000225706"/>
    </source>
</evidence>
<dbReference type="InterPro" id="IPR018022">
    <property type="entry name" value="IPT"/>
</dbReference>
<feature type="compositionally biased region" description="Pro residues" evidence="3">
    <location>
        <begin position="738"/>
        <end position="748"/>
    </location>
</feature>
<dbReference type="PANTHER" id="PTHR31921">
    <property type="entry name" value="PROTEIN DPCD"/>
    <property type="match status" value="1"/>
</dbReference>
<dbReference type="AlphaFoldDB" id="A0A2B4SD72"/>
<dbReference type="OrthoDB" id="775260at2759"/>
<evidence type="ECO:0000256" key="1">
    <source>
        <dbReference type="ARBA" id="ARBA00010597"/>
    </source>
</evidence>
<dbReference type="Pfam" id="PF13843">
    <property type="entry name" value="DDE_Tnp_1_7"/>
    <property type="match status" value="1"/>
</dbReference>
<accession>A0A2B4SD72</accession>
<feature type="compositionally biased region" description="Low complexity" evidence="3">
    <location>
        <begin position="817"/>
        <end position="827"/>
    </location>
</feature>
<feature type="compositionally biased region" description="Low complexity" evidence="3">
    <location>
        <begin position="749"/>
        <end position="762"/>
    </location>
</feature>
<evidence type="ECO:0000313" key="5">
    <source>
        <dbReference type="EMBL" id="PFX26385.1"/>
    </source>
</evidence>
<gene>
    <name evidence="5" type="primary">Trit1</name>
    <name evidence="5" type="ORF">AWC38_SpisGene8925</name>
</gene>
<feature type="compositionally biased region" description="Basic residues" evidence="3">
    <location>
        <begin position="785"/>
        <end position="809"/>
    </location>
</feature>
<dbReference type="Pfam" id="PF14913">
    <property type="entry name" value="DPCD"/>
    <property type="match status" value="1"/>
</dbReference>
<proteinExistence type="inferred from homology"/>
<sequence>MAAGVAGVRRLPLVVILGSTGTGKSKLAIEIGKKIGGEIISADSMQVYKGLDIITNKVTAEEQSQCPHHLIDFVSPLKEFSVVEFRNMALPLIDDIKSRDKIPIVVGGTNYYIESVLWDVLIDEEDRNVNLSSGEELDEPEGQGPSRKIKKRKLLESTGVLGSTTIYDEAVVSPGEASQRSKRSEERSKLQFFTDAEAGREDEHSCKTSLYDKLREVDPAMADKLHPSDSRKIARSLQIYEQHGKPHSTIIQEQQQKPGGNAFGGPQRYEDVCVFWLQCQRGILNERLDKRVSEMLERGLIEELLNFHREYNHVLAGKDTVAKYTEGIFQSIGFKEFHEFLVKQQGKDFDESSTSAEDKALLKIGLDNMKTVTRRYAKKQMTWVRNRFLARPVSSAPDVYGLDATNLTDWDNSVLQNALDILDRLIFGKRPAIEPLPRVIIQDDRHARHVCEICENRIILGEENWKKHLLSKAHKWHVKRKDRVTLKNTGKFKMASAHRGNFVWLETLRKARKTSLVQDGRQKVHYTFPDGTEMVEEYEVTSGELLVRKWKKKSTLGREGKWDYEIGEDLRPVNLDMENISESRGNPMFTRKDNSKAFQWRIRNLPYPLEVYSVTVDDDKHSITIRTSNKKYYKKFQIPDMERAKVDLEQSAISKAHANNTLIITRLRLEDFDSEHSDSSVEEVNETTGGLDSGEESDLDRLLANESDISSDSEFPFTLHWSESEMEVEDEGVADPSVPLPDVPPPGPANTNAASCSSNASSFYGGAARPHPPSHRGAPTLSSPRRGRGVGRSRGRGRGVGRARVRGGRARGDGARGRASGRGQVARGPAVQLHEGYADDDLGNQPLPFRPAHPVGVHLGQRLVRGAFTRAVEFFNLFFTVELINNIVSHTNSYAYEHIETHQSYAKRDGSWLECTADEIRRLIAILIYFGLVRVSDVVDNYWSRKSLYHGLWGKCFMPLIRFKGLMAMLHVVDPACETEAKESKRLFGDLISASKYSYVTVCRSPNTSYKKPPLILEQEKLIRQELVKMKSSRDGDVECTPS</sequence>
<keyword evidence="5" id="KW-0808">Transferase</keyword>